<dbReference type="SUPFAM" id="SSF53756">
    <property type="entry name" value="UDP-Glycosyltransferase/glycogen phosphorylase"/>
    <property type="match status" value="1"/>
</dbReference>
<evidence type="ECO:0000313" key="1">
    <source>
        <dbReference type="EMBL" id="MBE9660837.1"/>
    </source>
</evidence>
<evidence type="ECO:0008006" key="3">
    <source>
        <dbReference type="Google" id="ProtNLM"/>
    </source>
</evidence>
<name>A0A929KTE9_9SPHI</name>
<sequence length="424" mass="48319">MKKVLIISPYFAPVNAADMQRVRMSLPYFADLGWDAEVVTVDERYTDVSKDELLSQTVPDNIKLHKLKPLDKKWTARIGLGSIAIRSLWFYKRTVDRLIKDGNYQLIYFSTTQFPVCILGHYWYKKFGVPYIIDMQDPWHSDYYLNKPKSERPPKYWFAYRLNKFMEPIAMKSVAGLISVSPNYITTLRERYPHLNDIPAATIPFGAFAPDTQLASENNDRFPELLSKDHINLVYIGRGGADMHKAIAPLFRHLQTRDISADKLKVYFIGTSYAPAGQGRPSILPLADQYGLSDNVIELTDRISYYHALITLQQADALFVPGSDDVKYSASKIYPYILTGKPLLAISNAKSPGYQILAEFVVDHNLGYDDRDVDNKISTFIDGLLAGNLSKPKYHTEAIQKYSAASMTQLQCELFNELLKTRRV</sequence>
<accession>A0A929KTE9</accession>
<dbReference type="Proteomes" id="UP000622475">
    <property type="component" value="Unassembled WGS sequence"/>
</dbReference>
<proteinExistence type="predicted"/>
<keyword evidence="2" id="KW-1185">Reference proteome</keyword>
<organism evidence="1 2">
    <name type="scientific">Mucilaginibacter myungsuensis</name>
    <dbReference type="NCBI Taxonomy" id="649104"/>
    <lineage>
        <taxon>Bacteria</taxon>
        <taxon>Pseudomonadati</taxon>
        <taxon>Bacteroidota</taxon>
        <taxon>Sphingobacteriia</taxon>
        <taxon>Sphingobacteriales</taxon>
        <taxon>Sphingobacteriaceae</taxon>
        <taxon>Mucilaginibacter</taxon>
    </lineage>
</organism>
<comment type="caution">
    <text evidence="1">The sequence shown here is derived from an EMBL/GenBank/DDBJ whole genome shotgun (WGS) entry which is preliminary data.</text>
</comment>
<dbReference type="Gene3D" id="3.40.50.2000">
    <property type="entry name" value="Glycogen Phosphorylase B"/>
    <property type="match status" value="1"/>
</dbReference>
<gene>
    <name evidence="1" type="ORF">IRJ16_02995</name>
</gene>
<protein>
    <recommendedName>
        <fullName evidence="3">Glycosyltransferase involved in cell wall biosynthesis</fullName>
    </recommendedName>
</protein>
<reference evidence="1" key="1">
    <citation type="submission" date="2020-10" db="EMBL/GenBank/DDBJ databases">
        <title>Mucilaginibacter mali sp. nov., isolated from rhizosphere soil of apple orchard.</title>
        <authorList>
            <person name="Lee J.-S."/>
            <person name="Kim H.S."/>
            <person name="Kim J.-S."/>
        </authorList>
    </citation>
    <scope>NUCLEOTIDE SEQUENCE</scope>
    <source>
        <strain evidence="1">KCTC 22746</strain>
    </source>
</reference>
<dbReference type="EMBL" id="JADFFL010000001">
    <property type="protein sequence ID" value="MBE9660837.1"/>
    <property type="molecule type" value="Genomic_DNA"/>
</dbReference>
<evidence type="ECO:0000313" key="2">
    <source>
        <dbReference type="Proteomes" id="UP000622475"/>
    </source>
</evidence>
<dbReference type="AlphaFoldDB" id="A0A929KTE9"/>